<dbReference type="Proteomes" id="UP000678393">
    <property type="component" value="Unassembled WGS sequence"/>
</dbReference>
<proteinExistence type="predicted"/>
<sequence length="55" mass="6181">YLTRKNHHAMTRETYVERIGNVAQLTSVALFTHSGGVKTINSVEIFLLTTTMVMV</sequence>
<evidence type="ECO:0000313" key="2">
    <source>
        <dbReference type="Proteomes" id="UP000678393"/>
    </source>
</evidence>
<dbReference type="AlphaFoldDB" id="A0A8S3ZRW1"/>
<dbReference type="EMBL" id="CAJHNH020003373">
    <property type="protein sequence ID" value="CAG5129161.1"/>
    <property type="molecule type" value="Genomic_DNA"/>
</dbReference>
<comment type="caution">
    <text evidence="1">The sequence shown here is derived from an EMBL/GenBank/DDBJ whole genome shotgun (WGS) entry which is preliminary data.</text>
</comment>
<feature type="non-terminal residue" evidence="1">
    <location>
        <position position="1"/>
    </location>
</feature>
<accession>A0A8S3ZRW1</accession>
<keyword evidence="2" id="KW-1185">Reference proteome</keyword>
<reference evidence="1" key="1">
    <citation type="submission" date="2021-04" db="EMBL/GenBank/DDBJ databases">
        <authorList>
            <consortium name="Molecular Ecology Group"/>
        </authorList>
    </citation>
    <scope>NUCLEOTIDE SEQUENCE</scope>
</reference>
<name>A0A8S3ZRW1_9EUPU</name>
<protein>
    <submittedName>
        <fullName evidence="1">Uncharacterized protein</fullName>
    </submittedName>
</protein>
<evidence type="ECO:0000313" key="1">
    <source>
        <dbReference type="EMBL" id="CAG5129161.1"/>
    </source>
</evidence>
<feature type="non-terminal residue" evidence="1">
    <location>
        <position position="55"/>
    </location>
</feature>
<organism evidence="1 2">
    <name type="scientific">Candidula unifasciata</name>
    <dbReference type="NCBI Taxonomy" id="100452"/>
    <lineage>
        <taxon>Eukaryota</taxon>
        <taxon>Metazoa</taxon>
        <taxon>Spiralia</taxon>
        <taxon>Lophotrochozoa</taxon>
        <taxon>Mollusca</taxon>
        <taxon>Gastropoda</taxon>
        <taxon>Heterobranchia</taxon>
        <taxon>Euthyneura</taxon>
        <taxon>Panpulmonata</taxon>
        <taxon>Eupulmonata</taxon>
        <taxon>Stylommatophora</taxon>
        <taxon>Helicina</taxon>
        <taxon>Helicoidea</taxon>
        <taxon>Geomitridae</taxon>
        <taxon>Candidula</taxon>
    </lineage>
</organism>
<gene>
    <name evidence="1" type="ORF">CUNI_LOCUS14719</name>
</gene>